<dbReference type="HOGENOM" id="CLU_040038_5_1_3"/>
<organism evidence="2 3">
    <name type="scientific">Chamaesiphon minutus (strain ATCC 27169 / PCC 6605)</name>
    <dbReference type="NCBI Taxonomy" id="1173020"/>
    <lineage>
        <taxon>Bacteria</taxon>
        <taxon>Bacillati</taxon>
        <taxon>Cyanobacteriota</taxon>
        <taxon>Cyanophyceae</taxon>
        <taxon>Gomontiellales</taxon>
        <taxon>Chamaesiphonaceae</taxon>
        <taxon>Chamaesiphon</taxon>
    </lineage>
</organism>
<sequence>MYKKVEQLEAELENFELPFGGKLAEDNRWVMMAKLIPWAEVEEEYAKKFTIEIGAPAKSSRMALGALIIKEKLGISDRETVEQIRENPYLQYFIGLRSYRNEAPFEASMLGHFRQRLETDLVNKINIKMCEEAREEVETEKKLSRAERRKRV</sequence>
<reference evidence="2 3" key="1">
    <citation type="submission" date="2012-05" db="EMBL/GenBank/DDBJ databases">
        <title>Finished chromosome of genome of Chamaesiphon sp. PCC 6605.</title>
        <authorList>
            <consortium name="US DOE Joint Genome Institute"/>
            <person name="Gugger M."/>
            <person name="Coursin T."/>
            <person name="Rippka R."/>
            <person name="Tandeau De Marsac N."/>
            <person name="Huntemann M."/>
            <person name="Wei C.-L."/>
            <person name="Han J."/>
            <person name="Detter J.C."/>
            <person name="Han C."/>
            <person name="Tapia R."/>
            <person name="Chen A."/>
            <person name="Kyrpides N."/>
            <person name="Mavromatis K."/>
            <person name="Markowitz V."/>
            <person name="Szeto E."/>
            <person name="Ivanova N."/>
            <person name="Pagani I."/>
            <person name="Pati A."/>
            <person name="Goodwin L."/>
            <person name="Nordberg H.P."/>
            <person name="Cantor M.N."/>
            <person name="Hua S.X."/>
            <person name="Woyke T."/>
            <person name="Kerfeld C.A."/>
        </authorList>
    </citation>
    <scope>NUCLEOTIDE SEQUENCE [LARGE SCALE GENOMIC DNA]</scope>
    <source>
        <strain evidence="3">ATCC 27169 / PCC 6605</strain>
    </source>
</reference>
<dbReference type="AlphaFoldDB" id="K9UIQ7"/>
<feature type="domain" description="Transposase InsH N-terminal" evidence="1">
    <location>
        <begin position="22"/>
        <end position="116"/>
    </location>
</feature>
<dbReference type="PATRIC" id="fig|1173020.3.peg.3507"/>
<keyword evidence="3" id="KW-1185">Reference proteome</keyword>
<dbReference type="STRING" id="1173020.Cha6605_3065"/>
<accession>K9UIQ7</accession>
<dbReference type="KEGG" id="cmp:Cha6605_3065"/>
<dbReference type="PANTHER" id="PTHR33803:SF3">
    <property type="entry name" value="BLL1974 PROTEIN"/>
    <property type="match status" value="1"/>
</dbReference>
<dbReference type="Proteomes" id="UP000010366">
    <property type="component" value="Chromosome"/>
</dbReference>
<name>K9UIQ7_CHAP6</name>
<evidence type="ECO:0000313" key="3">
    <source>
        <dbReference type="Proteomes" id="UP000010366"/>
    </source>
</evidence>
<protein>
    <submittedName>
        <fullName evidence="2">Transposase domain (DUF772)</fullName>
    </submittedName>
</protein>
<dbReference type="EMBL" id="CP003600">
    <property type="protein sequence ID" value="AFY94089.1"/>
    <property type="molecule type" value="Genomic_DNA"/>
</dbReference>
<dbReference type="PANTHER" id="PTHR33803">
    <property type="entry name" value="IS1478 TRANSPOSASE"/>
    <property type="match status" value="1"/>
</dbReference>
<evidence type="ECO:0000313" key="2">
    <source>
        <dbReference type="EMBL" id="AFY94089.1"/>
    </source>
</evidence>
<proteinExistence type="predicted"/>
<dbReference type="InterPro" id="IPR008490">
    <property type="entry name" value="Transposase_InsH_N"/>
</dbReference>
<evidence type="ECO:0000259" key="1">
    <source>
        <dbReference type="Pfam" id="PF05598"/>
    </source>
</evidence>
<gene>
    <name evidence="2" type="ORF">Cha6605_3065</name>
</gene>
<dbReference type="Pfam" id="PF05598">
    <property type="entry name" value="DUF772"/>
    <property type="match status" value="1"/>
</dbReference>
<dbReference type="eggNOG" id="COG3039">
    <property type="taxonomic scope" value="Bacteria"/>
</dbReference>